<dbReference type="AlphaFoldDB" id="A0AAN6SV23"/>
<evidence type="ECO:0000256" key="1">
    <source>
        <dbReference type="SAM" id="MobiDB-lite"/>
    </source>
</evidence>
<dbReference type="EMBL" id="MU854329">
    <property type="protein sequence ID" value="KAK4043325.1"/>
    <property type="molecule type" value="Genomic_DNA"/>
</dbReference>
<evidence type="ECO:0008006" key="4">
    <source>
        <dbReference type="Google" id="ProtNLM"/>
    </source>
</evidence>
<proteinExistence type="predicted"/>
<dbReference type="Proteomes" id="UP001303115">
    <property type="component" value="Unassembled WGS sequence"/>
</dbReference>
<comment type="caution">
    <text evidence="2">The sequence shown here is derived from an EMBL/GenBank/DDBJ whole genome shotgun (WGS) entry which is preliminary data.</text>
</comment>
<organism evidence="2 3">
    <name type="scientific">Parachaetomium inaequale</name>
    <dbReference type="NCBI Taxonomy" id="2588326"/>
    <lineage>
        <taxon>Eukaryota</taxon>
        <taxon>Fungi</taxon>
        <taxon>Dikarya</taxon>
        <taxon>Ascomycota</taxon>
        <taxon>Pezizomycotina</taxon>
        <taxon>Sordariomycetes</taxon>
        <taxon>Sordariomycetidae</taxon>
        <taxon>Sordariales</taxon>
        <taxon>Chaetomiaceae</taxon>
        <taxon>Parachaetomium</taxon>
    </lineage>
</organism>
<name>A0AAN6SV23_9PEZI</name>
<keyword evidence="3" id="KW-1185">Reference proteome</keyword>
<evidence type="ECO:0000313" key="2">
    <source>
        <dbReference type="EMBL" id="KAK4043325.1"/>
    </source>
</evidence>
<evidence type="ECO:0000313" key="3">
    <source>
        <dbReference type="Proteomes" id="UP001303115"/>
    </source>
</evidence>
<dbReference type="Gene3D" id="3.10.180.10">
    <property type="entry name" value="2,3-Dihydroxybiphenyl 1,2-Dioxygenase, domain 1"/>
    <property type="match status" value="1"/>
</dbReference>
<accession>A0AAN6SV23</accession>
<reference evidence="3" key="1">
    <citation type="journal article" date="2023" name="Mol. Phylogenet. Evol.">
        <title>Genome-scale phylogeny and comparative genomics of the fungal order Sordariales.</title>
        <authorList>
            <person name="Hensen N."/>
            <person name="Bonometti L."/>
            <person name="Westerberg I."/>
            <person name="Brannstrom I.O."/>
            <person name="Guillou S."/>
            <person name="Cros-Aarteil S."/>
            <person name="Calhoun S."/>
            <person name="Haridas S."/>
            <person name="Kuo A."/>
            <person name="Mondo S."/>
            <person name="Pangilinan J."/>
            <person name="Riley R."/>
            <person name="LaButti K."/>
            <person name="Andreopoulos B."/>
            <person name="Lipzen A."/>
            <person name="Chen C."/>
            <person name="Yan M."/>
            <person name="Daum C."/>
            <person name="Ng V."/>
            <person name="Clum A."/>
            <person name="Steindorff A."/>
            <person name="Ohm R.A."/>
            <person name="Martin F."/>
            <person name="Silar P."/>
            <person name="Natvig D.O."/>
            <person name="Lalanne C."/>
            <person name="Gautier V."/>
            <person name="Ament-Velasquez S.L."/>
            <person name="Kruys A."/>
            <person name="Hutchinson M.I."/>
            <person name="Powell A.J."/>
            <person name="Barry K."/>
            <person name="Miller A.N."/>
            <person name="Grigoriev I.V."/>
            <person name="Debuchy R."/>
            <person name="Gladieux P."/>
            <person name="Hiltunen Thoren M."/>
            <person name="Johannesson H."/>
        </authorList>
    </citation>
    <scope>NUCLEOTIDE SEQUENCE [LARGE SCALE GENOMIC DNA]</scope>
    <source>
        <strain evidence="3">CBS 284.82</strain>
    </source>
</reference>
<dbReference type="InterPro" id="IPR029068">
    <property type="entry name" value="Glyas_Bleomycin-R_OHBP_Dase"/>
</dbReference>
<gene>
    <name evidence="2" type="ORF">C8A01DRAFT_32649</name>
</gene>
<protein>
    <recommendedName>
        <fullName evidence="4">Glyoxalase-like domain-containing protein</fullName>
    </recommendedName>
</protein>
<sequence length="95" mass="10097">MVDWRSPKFGAPAWLGISANDVSRVETFYAAVFEWTFRDAPTNDIQPDHPKTHLFNLTPSGVALSGGLQHQPETSRTGTPAAGTGGTFSTGCTCG</sequence>
<feature type="region of interest" description="Disordered" evidence="1">
    <location>
        <begin position="64"/>
        <end position="95"/>
    </location>
</feature>